<dbReference type="KEGG" id="mff:MFFC18_40280"/>
<dbReference type="EMBL" id="CP042912">
    <property type="protein sequence ID" value="QEG24112.1"/>
    <property type="molecule type" value="Genomic_DNA"/>
</dbReference>
<proteinExistence type="predicted"/>
<keyword evidence="1" id="KW-0732">Signal</keyword>
<dbReference type="InterPro" id="IPR036280">
    <property type="entry name" value="Multihaem_cyt_sf"/>
</dbReference>
<dbReference type="RefSeq" id="WP_084417131.1">
    <property type="nucleotide sequence ID" value="NZ_LWSI01000022.1"/>
</dbReference>
<name>A0A5B9PHC0_9BACT</name>
<dbReference type="Pfam" id="PF13435">
    <property type="entry name" value="Cytochrome_C554"/>
    <property type="match status" value="1"/>
</dbReference>
<protein>
    <submittedName>
        <fullName evidence="3">Perchlorate reductase subunit gamma</fullName>
    </submittedName>
</protein>
<evidence type="ECO:0000313" key="4">
    <source>
        <dbReference type="Proteomes" id="UP000322214"/>
    </source>
</evidence>
<dbReference type="Gene3D" id="1.10.1130.10">
    <property type="entry name" value="Flavocytochrome C3, Chain A"/>
    <property type="match status" value="1"/>
</dbReference>
<feature type="domain" description="Cytochrome c-552/4" evidence="2">
    <location>
        <begin position="46"/>
        <end position="121"/>
    </location>
</feature>
<reference evidence="3 4" key="1">
    <citation type="submission" date="2019-08" db="EMBL/GenBank/DDBJ databases">
        <title>Deep-cultivation of Planctomycetes and their phenomic and genomic characterization uncovers novel biology.</title>
        <authorList>
            <person name="Wiegand S."/>
            <person name="Jogler M."/>
            <person name="Boedeker C."/>
            <person name="Pinto D."/>
            <person name="Vollmers J."/>
            <person name="Rivas-Marin E."/>
            <person name="Kohn T."/>
            <person name="Peeters S.H."/>
            <person name="Heuer A."/>
            <person name="Rast P."/>
            <person name="Oberbeckmann S."/>
            <person name="Bunk B."/>
            <person name="Jeske O."/>
            <person name="Meyerdierks A."/>
            <person name="Storesund J.E."/>
            <person name="Kallscheuer N."/>
            <person name="Luecker S."/>
            <person name="Lage O.M."/>
            <person name="Pohl T."/>
            <person name="Merkel B.J."/>
            <person name="Hornburger P."/>
            <person name="Mueller R.-W."/>
            <person name="Bruemmer F."/>
            <person name="Labrenz M."/>
            <person name="Spormann A.M."/>
            <person name="Op den Camp H."/>
            <person name="Overmann J."/>
            <person name="Amann R."/>
            <person name="Jetten M.S.M."/>
            <person name="Mascher T."/>
            <person name="Medema M.H."/>
            <person name="Devos D.P."/>
            <person name="Kaster A.-K."/>
            <person name="Ovreas L."/>
            <person name="Rohde M."/>
            <person name="Galperin M.Y."/>
            <person name="Jogler C."/>
        </authorList>
    </citation>
    <scope>NUCLEOTIDE SEQUENCE [LARGE SCALE GENOMIC DNA]</scope>
    <source>
        <strain evidence="3 4">FC18</strain>
    </source>
</reference>
<dbReference type="STRING" id="980251.GCA_001642875_02218"/>
<gene>
    <name evidence="3" type="primary">pcrC_1</name>
    <name evidence="3" type="ORF">MFFC18_40280</name>
</gene>
<dbReference type="AlphaFoldDB" id="A0A5B9PHC0"/>
<feature type="signal peptide" evidence="1">
    <location>
        <begin position="1"/>
        <end position="29"/>
    </location>
</feature>
<evidence type="ECO:0000313" key="3">
    <source>
        <dbReference type="EMBL" id="QEG24112.1"/>
    </source>
</evidence>
<dbReference type="Proteomes" id="UP000322214">
    <property type="component" value="Chromosome"/>
</dbReference>
<dbReference type="OrthoDB" id="257578at2"/>
<evidence type="ECO:0000259" key="2">
    <source>
        <dbReference type="Pfam" id="PF13435"/>
    </source>
</evidence>
<evidence type="ECO:0000256" key="1">
    <source>
        <dbReference type="SAM" id="SignalP"/>
    </source>
</evidence>
<feature type="chain" id="PRO_5022819710" evidence="1">
    <location>
        <begin position="30"/>
        <end position="339"/>
    </location>
</feature>
<dbReference type="InterPro" id="IPR023155">
    <property type="entry name" value="Cyt_c-552/4"/>
</dbReference>
<keyword evidence="4" id="KW-1185">Reference proteome</keyword>
<organism evidence="3 4">
    <name type="scientific">Mariniblastus fucicola</name>
    <dbReference type="NCBI Taxonomy" id="980251"/>
    <lineage>
        <taxon>Bacteria</taxon>
        <taxon>Pseudomonadati</taxon>
        <taxon>Planctomycetota</taxon>
        <taxon>Planctomycetia</taxon>
        <taxon>Pirellulales</taxon>
        <taxon>Pirellulaceae</taxon>
        <taxon>Mariniblastus</taxon>
    </lineage>
</organism>
<accession>A0A5B9PHC0</accession>
<dbReference type="SUPFAM" id="SSF48695">
    <property type="entry name" value="Multiheme cytochromes"/>
    <property type="match status" value="1"/>
</dbReference>
<sequence precursor="true">MFRIKASMLKVSAAVVFITCLVSHIGLQAAAQGLVCDPSKVMTFESCANCHGSEIRVWRQTPHFKTFEELSRNPKAREICSKMGLSSVKRSNVCIDCHFTLQEIDGRNKAVSGISCESCHGASRDWLALHNDYGGPTATKESESESHRKKRLKQSAKFGMNNTRDLYSIAMNCYSCHMVPNEDLVNIGGHTAGTAEFDLVRYSQGQIRHNFLRSNGAVNEQASQDRLRMMHVVGLIADLEFSTRATAIATENGTYGVNVAQRAAASAVKLFELQKAFNNEQVQRVLEAFAKAKLNTNNYEQLNEVADEIQQAGREFAVKNDGSEMAFVDALLPSPSQYK</sequence>